<evidence type="ECO:0000256" key="9">
    <source>
        <dbReference type="ARBA" id="ARBA00023136"/>
    </source>
</evidence>
<keyword evidence="5" id="KW-1003">Cell membrane</keyword>
<evidence type="ECO:0008006" key="13">
    <source>
        <dbReference type="Google" id="ProtNLM"/>
    </source>
</evidence>
<evidence type="ECO:0000313" key="12">
    <source>
        <dbReference type="Proteomes" id="UP000008227"/>
    </source>
</evidence>
<feature type="transmembrane region" description="Helical" evidence="10">
    <location>
        <begin position="128"/>
        <end position="148"/>
    </location>
</feature>
<evidence type="ECO:0000256" key="8">
    <source>
        <dbReference type="ARBA" id="ARBA00022989"/>
    </source>
</evidence>
<dbReference type="FunCoup" id="A0A5G2QLA5">
    <property type="interactions" value="4"/>
</dbReference>
<organism evidence="11 12">
    <name type="scientific">Sus scrofa</name>
    <name type="common">Pig</name>
    <dbReference type="NCBI Taxonomy" id="9823"/>
    <lineage>
        <taxon>Eukaryota</taxon>
        <taxon>Metazoa</taxon>
        <taxon>Chordata</taxon>
        <taxon>Craniata</taxon>
        <taxon>Vertebrata</taxon>
        <taxon>Euteleostomi</taxon>
        <taxon>Mammalia</taxon>
        <taxon>Eutheria</taxon>
        <taxon>Laurasiatheria</taxon>
        <taxon>Artiodactyla</taxon>
        <taxon>Suina</taxon>
        <taxon>Suidae</taxon>
        <taxon>Sus</taxon>
    </lineage>
</organism>
<feature type="transmembrane region" description="Helical" evidence="10">
    <location>
        <begin position="49"/>
        <end position="69"/>
    </location>
</feature>
<keyword evidence="7" id="KW-0965">Cell junction</keyword>
<dbReference type="InterPro" id="IPR006187">
    <property type="entry name" value="Claudin"/>
</dbReference>
<dbReference type="GO" id="GO:0070830">
    <property type="term" value="P:bicellular tight junction assembly"/>
    <property type="evidence" value="ECO:0000318"/>
    <property type="project" value="GO_Central"/>
</dbReference>
<keyword evidence="9 10" id="KW-0472">Membrane</keyword>
<evidence type="ECO:0000256" key="6">
    <source>
        <dbReference type="ARBA" id="ARBA00022692"/>
    </source>
</evidence>
<evidence type="ECO:0000256" key="2">
    <source>
        <dbReference type="ARBA" id="ARBA00004651"/>
    </source>
</evidence>
<dbReference type="GO" id="GO:0005886">
    <property type="term" value="C:plasma membrane"/>
    <property type="evidence" value="ECO:0000318"/>
    <property type="project" value="GO_Central"/>
</dbReference>
<keyword evidence="4" id="KW-0796">Tight junction</keyword>
<comment type="subcellular location">
    <subcellularLocation>
        <location evidence="1">Cell junction</location>
        <location evidence="1">Tight junction</location>
    </subcellularLocation>
    <subcellularLocation>
        <location evidence="2">Cell membrane</location>
        <topology evidence="2">Multi-pass membrane protein</topology>
    </subcellularLocation>
</comment>
<feature type="transmembrane region" description="Helical" evidence="10">
    <location>
        <begin position="160"/>
        <end position="183"/>
    </location>
</feature>
<dbReference type="GO" id="GO:0005198">
    <property type="term" value="F:structural molecule activity"/>
    <property type="evidence" value="ECO:0007669"/>
    <property type="project" value="InterPro"/>
</dbReference>
<keyword evidence="8 10" id="KW-1133">Transmembrane helix</keyword>
<dbReference type="Ensembl" id="ENSSSCT00000069287.2">
    <property type="protein sequence ID" value="ENSSSCP00000062854.2"/>
    <property type="gene ID" value="ENSSSCG00000050151.2"/>
</dbReference>
<reference evidence="11" key="3">
    <citation type="submission" date="2025-09" db="UniProtKB">
        <authorList>
            <consortium name="Ensembl"/>
        </authorList>
    </citation>
    <scope>IDENTIFICATION</scope>
</reference>
<name>A0A5G2QLA5_PIG</name>
<dbReference type="GeneTree" id="ENSGT00390000005717"/>
<feature type="transmembrane region" description="Helical" evidence="10">
    <location>
        <begin position="211"/>
        <end position="233"/>
    </location>
</feature>
<evidence type="ECO:0000313" key="11">
    <source>
        <dbReference type="Ensembl" id="ENSSSCP00000062854.2"/>
    </source>
</evidence>
<dbReference type="Gene3D" id="1.20.140.150">
    <property type="match status" value="1"/>
</dbReference>
<proteinExistence type="inferred from homology"/>
<evidence type="ECO:0000256" key="4">
    <source>
        <dbReference type="ARBA" id="ARBA00022427"/>
    </source>
</evidence>
<keyword evidence="6 10" id="KW-0812">Transmembrane</keyword>
<evidence type="ECO:0000256" key="3">
    <source>
        <dbReference type="ARBA" id="ARBA00008295"/>
    </source>
</evidence>
<reference evidence="11" key="1">
    <citation type="journal article" date="2020" name="Gigascience">
        <title>An improved pig reference genome sequence to enable pig genetics and genomics research.</title>
        <authorList>
            <person name="Warr A."/>
            <person name="Affara N."/>
            <person name="Aken B."/>
            <person name="Beiki H."/>
            <person name="Bickhart D.M."/>
            <person name="Billis K."/>
            <person name="Chow W."/>
            <person name="Eory L."/>
            <person name="Finlayson H.A."/>
            <person name="Flicek P."/>
            <person name="Giron C.G."/>
            <person name="Griffin D.K."/>
            <person name="Hall R."/>
            <person name="Hannum G."/>
            <person name="Hourlier T."/>
            <person name="Howe K."/>
            <person name="Hume D.A."/>
            <person name="Izuogu O."/>
            <person name="Kim K."/>
            <person name="Koren S."/>
            <person name="Liu H."/>
            <person name="Manchanda N."/>
            <person name="Martin F.J."/>
            <person name="Nonneman D.J."/>
            <person name="O'Connor R.E."/>
            <person name="Phillippy A.M."/>
            <person name="Rohrer G.A."/>
            <person name="Rosen B.D."/>
            <person name="Rund L.A."/>
            <person name="Sargent C.A."/>
            <person name="Schook L.B."/>
            <person name="Schroeder S.G."/>
            <person name="Schwartz A.S."/>
            <person name="Skinner B.M."/>
            <person name="Talbot R."/>
            <person name="Tseng E."/>
            <person name="Tuggle C.K."/>
            <person name="Watson M."/>
            <person name="Smith T.P.L."/>
            <person name="Archibald A.L."/>
        </authorList>
    </citation>
    <scope>NUCLEOTIDE SEQUENCE [LARGE SCALE GENOMIC DNA]</scope>
    <source>
        <strain evidence="11">Duroc</strain>
    </source>
</reference>
<dbReference type="GO" id="GO:0005923">
    <property type="term" value="C:bicellular tight junction"/>
    <property type="evidence" value="ECO:0000318"/>
    <property type="project" value="GO_Central"/>
</dbReference>
<sequence>MSDGGPEIHGKCSLPSGPCFTPDAPSSADGSPGSASTSPLFNGRLKLQLMGFVVATVGWVLGTTSMALAEWRVWYVNSTSLLSSHLACVGVWRACIFRHGNGLDRAIGCQSYSYFDPYVPMDIHVAQILLPLATVLGLFSKAAIIFALKNMYLSKVQKTCDASAVAGMLSIAASFCILAAVVWNQLSIQTEEGIAFPPSFNLPFKPDSQEVGGAALMAFLGSCGLFFGGLAYFSYKYPLDSRVHPTTSDT</sequence>
<accession>A0A5G2QLA5</accession>
<dbReference type="PANTHER" id="PTHR12002">
    <property type="entry name" value="CLAUDIN"/>
    <property type="match status" value="1"/>
</dbReference>
<dbReference type="AlphaFoldDB" id="A0A5G2QLA5"/>
<keyword evidence="12" id="KW-1185">Reference proteome</keyword>
<comment type="similarity">
    <text evidence="3">Belongs to the claudin family.</text>
</comment>
<dbReference type="Proteomes" id="UP000008227">
    <property type="component" value="Unassembled WGS sequence"/>
</dbReference>
<reference evidence="11" key="2">
    <citation type="submission" date="2025-08" db="UniProtKB">
        <authorList>
            <consortium name="Ensembl"/>
        </authorList>
    </citation>
    <scope>IDENTIFICATION</scope>
</reference>
<evidence type="ECO:0000256" key="10">
    <source>
        <dbReference type="SAM" id="Phobius"/>
    </source>
</evidence>
<evidence type="ECO:0000256" key="1">
    <source>
        <dbReference type="ARBA" id="ARBA00004435"/>
    </source>
</evidence>
<evidence type="ECO:0000256" key="7">
    <source>
        <dbReference type="ARBA" id="ARBA00022949"/>
    </source>
</evidence>
<dbReference type="Bgee" id="ENSSSCG00000050151">
    <property type="expression patterns" value="Expressed in testis and 1 other cell type or tissue"/>
</dbReference>
<dbReference type="InParanoid" id="A0A5G2QLA5"/>
<dbReference type="GO" id="GO:0007155">
    <property type="term" value="P:cell adhesion"/>
    <property type="evidence" value="ECO:0000318"/>
    <property type="project" value="GO_Central"/>
</dbReference>
<evidence type="ECO:0000256" key="5">
    <source>
        <dbReference type="ARBA" id="ARBA00022475"/>
    </source>
</evidence>
<protein>
    <recommendedName>
        <fullName evidence="13">Claudin</fullName>
    </recommendedName>
</protein>